<dbReference type="Pfam" id="PF09828">
    <property type="entry name" value="ChrB_C"/>
    <property type="match status" value="1"/>
</dbReference>
<name>A0ABX7P4K0_9BACT</name>
<feature type="domain" description="ChrB C-terminal" evidence="1">
    <location>
        <begin position="187"/>
        <end position="317"/>
    </location>
</feature>
<evidence type="ECO:0000259" key="1">
    <source>
        <dbReference type="Pfam" id="PF09828"/>
    </source>
</evidence>
<dbReference type="InterPro" id="IPR018634">
    <property type="entry name" value="ChrB_C"/>
</dbReference>
<proteinExistence type="predicted"/>
<accession>A0ABX7P4K0</accession>
<dbReference type="RefSeq" id="WP_206726970.1">
    <property type="nucleotide sequence ID" value="NZ_CP071090.1"/>
</dbReference>
<reference evidence="3 4" key="1">
    <citation type="submission" date="2021-02" db="EMBL/GenBank/DDBJ databases">
        <title>De Novo genome assembly of isolated myxobacteria.</title>
        <authorList>
            <person name="Stevens D.C."/>
        </authorList>
    </citation>
    <scope>NUCLEOTIDE SEQUENCE [LARGE SCALE GENOMIC DNA]</scope>
    <source>
        <strain evidence="4">SCPEA02</strain>
    </source>
</reference>
<dbReference type="EMBL" id="CP071090">
    <property type="protein sequence ID" value="QSQ25415.1"/>
    <property type="molecule type" value="Genomic_DNA"/>
</dbReference>
<gene>
    <name evidence="3" type="ORF">JY651_11010</name>
</gene>
<dbReference type="Proteomes" id="UP000662747">
    <property type="component" value="Chromosome"/>
</dbReference>
<dbReference type="InterPro" id="IPR046858">
    <property type="entry name" value="ChrB_N"/>
</dbReference>
<evidence type="ECO:0000259" key="2">
    <source>
        <dbReference type="Pfam" id="PF20229"/>
    </source>
</evidence>
<protein>
    <submittedName>
        <fullName evidence="3">Chromate resistance protein</fullName>
    </submittedName>
</protein>
<evidence type="ECO:0000313" key="3">
    <source>
        <dbReference type="EMBL" id="QSQ25415.1"/>
    </source>
</evidence>
<organism evidence="3 4">
    <name type="scientific">Pyxidicoccus parkwayensis</name>
    <dbReference type="NCBI Taxonomy" id="2813578"/>
    <lineage>
        <taxon>Bacteria</taxon>
        <taxon>Pseudomonadati</taxon>
        <taxon>Myxococcota</taxon>
        <taxon>Myxococcia</taxon>
        <taxon>Myxococcales</taxon>
        <taxon>Cystobacterineae</taxon>
        <taxon>Myxococcaceae</taxon>
        <taxon>Pyxidicoccus</taxon>
    </lineage>
</organism>
<feature type="domain" description="ChrB N-terminal" evidence="2">
    <location>
        <begin position="24"/>
        <end position="163"/>
    </location>
</feature>
<dbReference type="Pfam" id="PF20229">
    <property type="entry name" value="ChrB_N"/>
    <property type="match status" value="1"/>
</dbReference>
<evidence type="ECO:0000313" key="4">
    <source>
        <dbReference type="Proteomes" id="UP000662747"/>
    </source>
</evidence>
<sequence length="324" mass="36327">MSESSPARWLLLLHQLPARPAYLRVKMWRHLQRIGAVSLKNSAWVLPANEDTREDLQWLAQEVAREGGEASMLEARLLEGLDDAAVEALFVAARDADYHALADEARALERDSRRTLRKEGPQALSTGLARLRRRLEEVARIDFFNAPGRETLEGLLGALDERLAQALRKEAPLAPAAPTARPRGATWVTRKGIHVDRMASAWLIRRFIDPDARFRFVPGKSYAASPGELRFDMFEGEYTHEGEQCTFEVLLQRFGLRDGALVALGEMVHDIDLKDAKFGRPETAGFERLVAGIALNHPTDEERLARASSVLDDLYAVFTKKPAR</sequence>
<keyword evidence="4" id="KW-1185">Reference proteome</keyword>